<dbReference type="InterPro" id="IPR050300">
    <property type="entry name" value="GDXG_lipolytic_enzyme"/>
</dbReference>
<sequence>MDSGPKHSPSHQTAALCAHQGHTRSVSSPDIHPDLRLAARAFPRQVGLPRTLSILRASIYLTDLLPRLGVRRIAVNDNVTVRAHVPKNLEEPSAALLWIHGGGYVMGTARQDDFFCRKVMHETGIPVVSVDYRLAPEHPYPIPLEDCYAALRWLSVQGWIDPTRIAVGGASAGGGLAAALALLARDRGEVAPAAQLLIYPMLDDRSSERTDIDGTNLRLWSGDSNRFGWDSYLGDADREIAVPGRRTDVAGLAPAWIGIGTADLFHDEDLAYAERLRAAGVPCELEVVPGAFHGFDKLVPWAGVSRDFVAKACRSLLGALS</sequence>
<name>A0A0U1AM59_9MYCO</name>
<dbReference type="AlphaFoldDB" id="A0A0U1AM59"/>
<proteinExistence type="predicted"/>
<dbReference type="SUPFAM" id="SSF53474">
    <property type="entry name" value="alpha/beta-Hydrolases"/>
    <property type="match status" value="1"/>
</dbReference>
<evidence type="ECO:0000259" key="3">
    <source>
        <dbReference type="Pfam" id="PF07859"/>
    </source>
</evidence>
<feature type="region of interest" description="Disordered" evidence="2">
    <location>
        <begin position="1"/>
        <end position="30"/>
    </location>
</feature>
<accession>A0A0U1AM59</accession>
<evidence type="ECO:0000256" key="1">
    <source>
        <dbReference type="ARBA" id="ARBA00022801"/>
    </source>
</evidence>
<dbReference type="InterPro" id="IPR013094">
    <property type="entry name" value="AB_hydrolase_3"/>
</dbReference>
<evidence type="ECO:0000313" key="5">
    <source>
        <dbReference type="Proteomes" id="UP000045782"/>
    </source>
</evidence>
<evidence type="ECO:0000313" key="4">
    <source>
        <dbReference type="EMBL" id="CPV62607.1"/>
    </source>
</evidence>
<dbReference type="EMBL" id="CSWP01000007">
    <property type="protein sequence ID" value="CPV62607.1"/>
    <property type="molecule type" value="Genomic_DNA"/>
</dbReference>
<keyword evidence="1 4" id="KW-0378">Hydrolase</keyword>
<dbReference type="PANTHER" id="PTHR48081:SF8">
    <property type="entry name" value="ALPHA_BETA HYDROLASE FOLD-3 DOMAIN-CONTAINING PROTEIN-RELATED"/>
    <property type="match status" value="1"/>
</dbReference>
<reference evidence="4 5" key="1">
    <citation type="submission" date="2015-03" db="EMBL/GenBank/DDBJ databases">
        <authorList>
            <person name="Murphy D."/>
        </authorList>
    </citation>
    <scope>NUCLEOTIDE SEQUENCE [LARGE SCALE GENOMIC DNA]</scope>
    <source>
        <strain evidence="4 5">PAP088</strain>
    </source>
</reference>
<protein>
    <submittedName>
        <fullName evidence="4">Possible esterase LipW</fullName>
        <ecNumber evidence="4">3.1.1.3</ecNumber>
    </submittedName>
</protein>
<dbReference type="EC" id="3.1.1.3" evidence="4"/>
<dbReference type="PANTHER" id="PTHR48081">
    <property type="entry name" value="AB HYDROLASE SUPERFAMILY PROTEIN C4A8.06C"/>
    <property type="match status" value="1"/>
</dbReference>
<organism evidence="4 5">
    <name type="scientific">Mycobacteroides abscessus</name>
    <dbReference type="NCBI Taxonomy" id="36809"/>
    <lineage>
        <taxon>Bacteria</taxon>
        <taxon>Bacillati</taxon>
        <taxon>Actinomycetota</taxon>
        <taxon>Actinomycetes</taxon>
        <taxon>Mycobacteriales</taxon>
        <taxon>Mycobacteriaceae</taxon>
        <taxon>Mycobacteroides</taxon>
    </lineage>
</organism>
<gene>
    <name evidence="4" type="primary">lip2_4</name>
    <name evidence="4" type="ORF">ERS075579_03473</name>
</gene>
<dbReference type="Gene3D" id="3.40.50.1820">
    <property type="entry name" value="alpha/beta hydrolase"/>
    <property type="match status" value="1"/>
</dbReference>
<dbReference type="Proteomes" id="UP000045782">
    <property type="component" value="Unassembled WGS sequence"/>
</dbReference>
<evidence type="ECO:0000256" key="2">
    <source>
        <dbReference type="SAM" id="MobiDB-lite"/>
    </source>
</evidence>
<dbReference type="GO" id="GO:0004806">
    <property type="term" value="F:triacylglycerol lipase activity"/>
    <property type="evidence" value="ECO:0007669"/>
    <property type="project" value="UniProtKB-EC"/>
</dbReference>
<dbReference type="Pfam" id="PF07859">
    <property type="entry name" value="Abhydrolase_3"/>
    <property type="match status" value="1"/>
</dbReference>
<dbReference type="InterPro" id="IPR029058">
    <property type="entry name" value="AB_hydrolase_fold"/>
</dbReference>
<feature type="domain" description="Alpha/beta hydrolase fold-3" evidence="3">
    <location>
        <begin position="96"/>
        <end position="295"/>
    </location>
</feature>